<comment type="caution">
    <text evidence="1">The sequence shown here is derived from an EMBL/GenBank/DDBJ whole genome shotgun (WGS) entry which is preliminary data.</text>
</comment>
<feature type="non-terminal residue" evidence="1">
    <location>
        <position position="1"/>
    </location>
</feature>
<protein>
    <submittedName>
        <fullName evidence="1">9021_t:CDS:1</fullName>
    </submittedName>
</protein>
<evidence type="ECO:0000313" key="1">
    <source>
        <dbReference type="EMBL" id="CAG8572744.1"/>
    </source>
</evidence>
<dbReference type="EMBL" id="CAJVPU010007440">
    <property type="protein sequence ID" value="CAG8572744.1"/>
    <property type="molecule type" value="Genomic_DNA"/>
</dbReference>
<accession>A0ACA9M7U2</accession>
<gene>
    <name evidence="1" type="ORF">DHETER_LOCUS6134</name>
</gene>
<reference evidence="1" key="1">
    <citation type="submission" date="2021-06" db="EMBL/GenBank/DDBJ databases">
        <authorList>
            <person name="Kallberg Y."/>
            <person name="Tangrot J."/>
            <person name="Rosling A."/>
        </authorList>
    </citation>
    <scope>NUCLEOTIDE SEQUENCE</scope>
    <source>
        <strain evidence="1">IL203A</strain>
    </source>
</reference>
<evidence type="ECO:0000313" key="2">
    <source>
        <dbReference type="Proteomes" id="UP000789702"/>
    </source>
</evidence>
<keyword evidence="2" id="KW-1185">Reference proteome</keyword>
<organism evidence="1 2">
    <name type="scientific">Dentiscutata heterogama</name>
    <dbReference type="NCBI Taxonomy" id="1316150"/>
    <lineage>
        <taxon>Eukaryota</taxon>
        <taxon>Fungi</taxon>
        <taxon>Fungi incertae sedis</taxon>
        <taxon>Mucoromycota</taxon>
        <taxon>Glomeromycotina</taxon>
        <taxon>Glomeromycetes</taxon>
        <taxon>Diversisporales</taxon>
        <taxon>Gigasporaceae</taxon>
        <taxon>Dentiscutata</taxon>
    </lineage>
</organism>
<sequence>VTFLAITIRTMDKPGQAITMAKLKPWLLRAKSSRSSQSNEVPRNASSSSTDEEDDGLLQEVDRLLSEYSINESENLDDENSINYDDVDFMEDDVDKLLEEMQ</sequence>
<dbReference type="Proteomes" id="UP000789702">
    <property type="component" value="Unassembled WGS sequence"/>
</dbReference>
<name>A0ACA9M7U2_9GLOM</name>
<proteinExistence type="predicted"/>